<dbReference type="SMART" id="SM00448">
    <property type="entry name" value="REC"/>
    <property type="match status" value="1"/>
</dbReference>
<dbReference type="eggNOG" id="COG0745">
    <property type="taxonomic scope" value="Bacteria"/>
</dbReference>
<feature type="DNA-binding region" description="OmpR/PhoB-type" evidence="7">
    <location>
        <begin position="130"/>
        <end position="228"/>
    </location>
</feature>
<dbReference type="OrthoDB" id="9790442at2"/>
<evidence type="ECO:0000256" key="7">
    <source>
        <dbReference type="PROSITE-ProRule" id="PRU01091"/>
    </source>
</evidence>
<evidence type="ECO:0000259" key="8">
    <source>
        <dbReference type="PROSITE" id="PS50110"/>
    </source>
</evidence>
<keyword evidence="3" id="KW-0805">Transcription regulation</keyword>
<feature type="modified residue" description="4-aspartylphosphate" evidence="6">
    <location>
        <position position="54"/>
    </location>
</feature>
<dbReference type="GO" id="GO:0000976">
    <property type="term" value="F:transcription cis-regulatory region binding"/>
    <property type="evidence" value="ECO:0007669"/>
    <property type="project" value="TreeGrafter"/>
</dbReference>
<evidence type="ECO:0000256" key="1">
    <source>
        <dbReference type="ARBA" id="ARBA00022553"/>
    </source>
</evidence>
<dbReference type="STRING" id="1423724.FC32_GL001224"/>
<dbReference type="CDD" id="cd18159">
    <property type="entry name" value="REC_OmpR_NsrR-like"/>
    <property type="match status" value="1"/>
</dbReference>
<dbReference type="SUPFAM" id="SSF46894">
    <property type="entry name" value="C-terminal effector domain of the bipartite response regulators"/>
    <property type="match status" value="1"/>
</dbReference>
<dbReference type="InterPro" id="IPR011006">
    <property type="entry name" value="CheY-like_superfamily"/>
</dbReference>
<dbReference type="Proteomes" id="UP000051324">
    <property type="component" value="Unassembled WGS sequence"/>
</dbReference>
<keyword evidence="4 7" id="KW-0238">DNA-binding</keyword>
<dbReference type="Pfam" id="PF00072">
    <property type="entry name" value="Response_reg"/>
    <property type="match status" value="1"/>
</dbReference>
<dbReference type="Gene3D" id="3.40.50.2300">
    <property type="match status" value="1"/>
</dbReference>
<dbReference type="GO" id="GO:0032993">
    <property type="term" value="C:protein-DNA complex"/>
    <property type="evidence" value="ECO:0007669"/>
    <property type="project" value="TreeGrafter"/>
</dbReference>
<dbReference type="RefSeq" id="WP_025087661.1">
    <property type="nucleotide sequence ID" value="NZ_AZFT01000053.1"/>
</dbReference>
<dbReference type="PANTHER" id="PTHR48111:SF43">
    <property type="entry name" value="STAGE 0 SPORULATION PROTEIN A HOMOLOG"/>
    <property type="match status" value="1"/>
</dbReference>
<dbReference type="Gene3D" id="1.10.10.10">
    <property type="entry name" value="Winged helix-like DNA-binding domain superfamily/Winged helix DNA-binding domain"/>
    <property type="match status" value="1"/>
</dbReference>
<keyword evidence="5" id="KW-0804">Transcription</keyword>
<evidence type="ECO:0000313" key="11">
    <source>
        <dbReference type="Proteomes" id="UP000051324"/>
    </source>
</evidence>
<reference evidence="10 11" key="1">
    <citation type="journal article" date="2015" name="Genome Announc.">
        <title>Expanding the biotechnology potential of lactobacilli through comparative genomics of 213 strains and associated genera.</title>
        <authorList>
            <person name="Sun Z."/>
            <person name="Harris H.M."/>
            <person name="McCann A."/>
            <person name="Guo C."/>
            <person name="Argimon S."/>
            <person name="Zhang W."/>
            <person name="Yang X."/>
            <person name="Jeffery I.B."/>
            <person name="Cooney J.C."/>
            <person name="Kagawa T.F."/>
            <person name="Liu W."/>
            <person name="Song Y."/>
            <person name="Salvetti E."/>
            <person name="Wrobel A."/>
            <person name="Rasinkangas P."/>
            <person name="Parkhill J."/>
            <person name="Rea M.C."/>
            <person name="O'Sullivan O."/>
            <person name="Ritari J."/>
            <person name="Douillard F.P."/>
            <person name="Paul Ross R."/>
            <person name="Yang R."/>
            <person name="Briner A.E."/>
            <person name="Felis G.E."/>
            <person name="de Vos W.M."/>
            <person name="Barrangou R."/>
            <person name="Klaenhammer T.R."/>
            <person name="Caufield P.W."/>
            <person name="Cui Y."/>
            <person name="Zhang H."/>
            <person name="O'Toole P.W."/>
        </authorList>
    </citation>
    <scope>NUCLEOTIDE SEQUENCE [LARGE SCALE GENOMIC DNA]</scope>
    <source>
        <strain evidence="10 11">DSM 16634</strain>
    </source>
</reference>
<protein>
    <submittedName>
        <fullName evidence="10">OmpR family DNA-binding response regulator</fullName>
    </submittedName>
</protein>
<accession>A0A0R1TZD1</accession>
<dbReference type="PATRIC" id="fig|1423724.4.peg.1280"/>
<evidence type="ECO:0000259" key="9">
    <source>
        <dbReference type="PROSITE" id="PS51755"/>
    </source>
</evidence>
<dbReference type="InterPro" id="IPR001867">
    <property type="entry name" value="OmpR/PhoB-type_DNA-bd"/>
</dbReference>
<dbReference type="EMBL" id="AZFT01000053">
    <property type="protein sequence ID" value="KRL83954.1"/>
    <property type="molecule type" value="Genomic_DNA"/>
</dbReference>
<dbReference type="GO" id="GO:0000156">
    <property type="term" value="F:phosphorelay response regulator activity"/>
    <property type="evidence" value="ECO:0007669"/>
    <property type="project" value="TreeGrafter"/>
</dbReference>
<proteinExistence type="predicted"/>
<dbReference type="CDD" id="cd00383">
    <property type="entry name" value="trans_reg_C"/>
    <property type="match status" value="1"/>
</dbReference>
<keyword evidence="2" id="KW-0902">Two-component regulatory system</keyword>
<feature type="domain" description="Response regulatory" evidence="8">
    <location>
        <begin position="5"/>
        <end position="118"/>
    </location>
</feature>
<dbReference type="AlphaFoldDB" id="A0A0R1TZD1"/>
<evidence type="ECO:0000256" key="3">
    <source>
        <dbReference type="ARBA" id="ARBA00023015"/>
    </source>
</evidence>
<feature type="domain" description="OmpR/PhoB-type" evidence="9">
    <location>
        <begin position="130"/>
        <end position="228"/>
    </location>
</feature>
<dbReference type="PROSITE" id="PS51755">
    <property type="entry name" value="OMPR_PHOB"/>
    <property type="match status" value="1"/>
</dbReference>
<organism evidence="10 11">
    <name type="scientific">Ligilactobacillus apodemi DSM 16634 = JCM 16172</name>
    <dbReference type="NCBI Taxonomy" id="1423724"/>
    <lineage>
        <taxon>Bacteria</taxon>
        <taxon>Bacillati</taxon>
        <taxon>Bacillota</taxon>
        <taxon>Bacilli</taxon>
        <taxon>Lactobacillales</taxon>
        <taxon>Lactobacillaceae</taxon>
        <taxon>Ligilactobacillus</taxon>
    </lineage>
</organism>
<dbReference type="InterPro" id="IPR001789">
    <property type="entry name" value="Sig_transdc_resp-reg_receiver"/>
</dbReference>
<name>A0A0R1TZD1_9LACO</name>
<keyword evidence="1 6" id="KW-0597">Phosphoprotein</keyword>
<dbReference type="SMART" id="SM00862">
    <property type="entry name" value="Trans_reg_C"/>
    <property type="match status" value="1"/>
</dbReference>
<evidence type="ECO:0000256" key="2">
    <source>
        <dbReference type="ARBA" id="ARBA00023012"/>
    </source>
</evidence>
<dbReference type="PROSITE" id="PS50110">
    <property type="entry name" value="RESPONSE_REGULATORY"/>
    <property type="match status" value="1"/>
</dbReference>
<evidence type="ECO:0000313" key="10">
    <source>
        <dbReference type="EMBL" id="KRL83954.1"/>
    </source>
</evidence>
<evidence type="ECO:0000256" key="6">
    <source>
        <dbReference type="PROSITE-ProRule" id="PRU00169"/>
    </source>
</evidence>
<dbReference type="Gene3D" id="6.10.250.690">
    <property type="match status" value="1"/>
</dbReference>
<dbReference type="GO" id="GO:0006355">
    <property type="term" value="P:regulation of DNA-templated transcription"/>
    <property type="evidence" value="ECO:0007669"/>
    <property type="project" value="InterPro"/>
</dbReference>
<dbReference type="Pfam" id="PF00486">
    <property type="entry name" value="Trans_reg_C"/>
    <property type="match status" value="1"/>
</dbReference>
<dbReference type="InterPro" id="IPR036388">
    <property type="entry name" value="WH-like_DNA-bd_sf"/>
</dbReference>
<dbReference type="PANTHER" id="PTHR48111">
    <property type="entry name" value="REGULATOR OF RPOS"/>
    <property type="match status" value="1"/>
</dbReference>
<sequence>MDEQKVFLVEDDETITQVISEKLTAWGLKCQLVGDFQNILQEFLQNKPAIVLLDISLPYYNGFYWCQELRKHSNVPIIFISSAAEQMNQIMAMNLGADDFIVKPFDLNVLVAKIQALLRRSYQYNQENNTPLYHLGEFVFEPEENKITNGESLVNLSPNETKIMVILLRERGQVVSKTQMVEALWQADDFIDSNTLAVNITRIRKKLASIGITDLIQTVKGKGYLIEDETKD</sequence>
<gene>
    <name evidence="10" type="ORF">FC32_GL001224</name>
</gene>
<evidence type="ECO:0000256" key="4">
    <source>
        <dbReference type="ARBA" id="ARBA00023125"/>
    </source>
</evidence>
<dbReference type="SUPFAM" id="SSF52172">
    <property type="entry name" value="CheY-like"/>
    <property type="match status" value="1"/>
</dbReference>
<dbReference type="InterPro" id="IPR039420">
    <property type="entry name" value="WalR-like"/>
</dbReference>
<comment type="caution">
    <text evidence="10">The sequence shown here is derived from an EMBL/GenBank/DDBJ whole genome shotgun (WGS) entry which is preliminary data.</text>
</comment>
<evidence type="ECO:0000256" key="5">
    <source>
        <dbReference type="ARBA" id="ARBA00023163"/>
    </source>
</evidence>
<keyword evidence="11" id="KW-1185">Reference proteome</keyword>
<dbReference type="InterPro" id="IPR016032">
    <property type="entry name" value="Sig_transdc_resp-reg_C-effctor"/>
</dbReference>
<dbReference type="GO" id="GO:0005829">
    <property type="term" value="C:cytosol"/>
    <property type="evidence" value="ECO:0007669"/>
    <property type="project" value="TreeGrafter"/>
</dbReference>